<dbReference type="Pfam" id="PF09720">
    <property type="entry name" value="Unstab_antitox"/>
    <property type="match status" value="1"/>
</dbReference>
<dbReference type="EMBL" id="JAPDDT010000018">
    <property type="protein sequence ID" value="MCW1925858.1"/>
    <property type="molecule type" value="Genomic_DNA"/>
</dbReference>
<evidence type="ECO:0000313" key="1">
    <source>
        <dbReference type="EMBL" id="MCW1925858.1"/>
    </source>
</evidence>
<dbReference type="Proteomes" id="UP001320876">
    <property type="component" value="Unassembled WGS sequence"/>
</dbReference>
<comment type="caution">
    <text evidence="1">The sequence shown here is derived from an EMBL/GenBank/DDBJ whole genome shotgun (WGS) entry which is preliminary data.</text>
</comment>
<dbReference type="InterPro" id="IPR013406">
    <property type="entry name" value="CHP02574_addiction_mod"/>
</dbReference>
<sequence length="70" mass="7980">MSEKSQALLEAALALDPEDRRWLAEALLDSFDDGAEDEESIRIATERMAQVERGEARMVPWDEAMRMLGR</sequence>
<reference evidence="1 2" key="1">
    <citation type="submission" date="2022-10" db="EMBL/GenBank/DDBJ databases">
        <title>Luteolibacter arcticus strain CCTCC AB 2014275, whole genome shotgun sequencing project.</title>
        <authorList>
            <person name="Zhao G."/>
            <person name="Shen L."/>
        </authorList>
    </citation>
    <scope>NUCLEOTIDE SEQUENCE [LARGE SCALE GENOMIC DNA]</scope>
    <source>
        <strain evidence="1 2">CCTCC AB 2014275</strain>
    </source>
</reference>
<keyword evidence="2" id="KW-1185">Reference proteome</keyword>
<dbReference type="RefSeq" id="WP_264489965.1">
    <property type="nucleotide sequence ID" value="NZ_JAPDDT010000018.1"/>
</dbReference>
<organism evidence="1 2">
    <name type="scientific">Luteolibacter arcticus</name>
    <dbReference type="NCBI Taxonomy" id="1581411"/>
    <lineage>
        <taxon>Bacteria</taxon>
        <taxon>Pseudomonadati</taxon>
        <taxon>Verrucomicrobiota</taxon>
        <taxon>Verrucomicrobiia</taxon>
        <taxon>Verrucomicrobiales</taxon>
        <taxon>Verrucomicrobiaceae</taxon>
        <taxon>Luteolibacter</taxon>
    </lineage>
</organism>
<accession>A0ABT3GQQ6</accession>
<proteinExistence type="predicted"/>
<name>A0ABT3GQQ6_9BACT</name>
<gene>
    <name evidence="1" type="ORF">OKA05_25085</name>
</gene>
<protein>
    <submittedName>
        <fullName evidence="1">Addiction module protein</fullName>
    </submittedName>
</protein>
<evidence type="ECO:0000313" key="2">
    <source>
        <dbReference type="Proteomes" id="UP001320876"/>
    </source>
</evidence>